<dbReference type="Pfam" id="PF00125">
    <property type="entry name" value="Histone"/>
    <property type="match status" value="1"/>
</dbReference>
<feature type="compositionally biased region" description="Basic residues" evidence="8">
    <location>
        <begin position="1"/>
        <end position="10"/>
    </location>
</feature>
<evidence type="ECO:0000313" key="10">
    <source>
        <dbReference type="EMBL" id="PTQ33375.1"/>
    </source>
</evidence>
<evidence type="ECO:0000256" key="2">
    <source>
        <dbReference type="ARBA" id="ARBA00004286"/>
    </source>
</evidence>
<evidence type="ECO:0000256" key="3">
    <source>
        <dbReference type="ARBA" id="ARBA00010343"/>
    </source>
</evidence>
<dbReference type="Gene3D" id="1.10.20.10">
    <property type="entry name" value="Histone, subunit A"/>
    <property type="match status" value="1"/>
</dbReference>
<reference evidence="10" key="2">
    <citation type="submission" date="2017-12" db="EMBL/GenBank/DDBJ databases">
        <title>WGS assembly of Marchantia polymorpha.</title>
        <authorList>
            <person name="Bowman J.L."/>
            <person name="Kohchi T."/>
            <person name="Yamato K.T."/>
            <person name="Jenkins J."/>
            <person name="Shu S."/>
            <person name="Ishizaki K."/>
            <person name="Yamaoka S."/>
            <person name="Nishihama R."/>
            <person name="Nakamura Y."/>
            <person name="Berger F."/>
            <person name="Adam C."/>
            <person name="Aki S.S."/>
            <person name="Althoff F."/>
            <person name="Araki T."/>
            <person name="Arteaga-Vazquez M.A."/>
            <person name="Balasubrmanian S."/>
            <person name="Bauer D."/>
            <person name="Boehm C.R."/>
            <person name="Briginshaw L."/>
            <person name="Caballero-Perez J."/>
            <person name="Catarino B."/>
            <person name="Chen F."/>
            <person name="Chiyoda S."/>
            <person name="Chovatia M."/>
            <person name="Davies K.M."/>
            <person name="Delmans M."/>
            <person name="Demura T."/>
            <person name="Dierschke T."/>
            <person name="Dolan L."/>
            <person name="Dorantes-Acosta A.E."/>
            <person name="Eklund D.M."/>
            <person name="Florent S.N."/>
            <person name="Flores-Sandoval E."/>
            <person name="Fujiyama A."/>
            <person name="Fukuzawa H."/>
            <person name="Galik B."/>
            <person name="Grimanelli D."/>
            <person name="Grimwood J."/>
            <person name="Grossniklaus U."/>
            <person name="Hamada T."/>
            <person name="Haseloff J."/>
            <person name="Hetherington A.J."/>
            <person name="Higo A."/>
            <person name="Hirakawa Y."/>
            <person name="Hundley H.N."/>
            <person name="Ikeda Y."/>
            <person name="Inoue K."/>
            <person name="Inoue S."/>
            <person name="Ishida S."/>
            <person name="Jia Q."/>
            <person name="Kakita M."/>
            <person name="Kanazawa T."/>
            <person name="Kawai Y."/>
            <person name="Kawashima T."/>
            <person name="Kennedy M."/>
            <person name="Kinose K."/>
            <person name="Kinoshita T."/>
            <person name="Kohara Y."/>
            <person name="Koide E."/>
            <person name="Komatsu K."/>
            <person name="Kopischke S."/>
            <person name="Kubo M."/>
            <person name="Kyozuka J."/>
            <person name="Lagercrantz U."/>
            <person name="Lin S.S."/>
            <person name="Lindquist E."/>
            <person name="Lipzen A.M."/>
            <person name="Lu C."/>
            <person name="Luna E.D."/>
            <person name="Martienssen R.A."/>
            <person name="Minamino N."/>
            <person name="Mizutani M."/>
            <person name="Mizutani M."/>
            <person name="Mochizuki N."/>
            <person name="Monte I."/>
            <person name="Mosher R."/>
            <person name="Nagasaki H."/>
            <person name="Nakagami H."/>
            <person name="Naramoto S."/>
            <person name="Nishitani K."/>
            <person name="Ohtani M."/>
            <person name="Okamoto T."/>
            <person name="Okumura M."/>
            <person name="Phillips J."/>
            <person name="Pollak B."/>
            <person name="Reinders A."/>
            <person name="Roevekamp M."/>
            <person name="Sano R."/>
            <person name="Sawa S."/>
            <person name="Schmid M.W."/>
            <person name="Shirakawa M."/>
            <person name="Solano R."/>
            <person name="Spunde A."/>
            <person name="Suetsugu N."/>
            <person name="Sugano S."/>
            <person name="Sugiyama A."/>
            <person name="Sun R."/>
            <person name="Suzuki Y."/>
            <person name="Takenaka M."/>
            <person name="Takezawa D."/>
            <person name="Tomogane H."/>
            <person name="Tsuzuki M."/>
            <person name="Ueda T."/>
            <person name="Umeda M."/>
            <person name="Ward J.M."/>
            <person name="Watanabe Y."/>
            <person name="Yazaki K."/>
            <person name="Yokoyama R."/>
            <person name="Yoshitake Y."/>
            <person name="Yotsui I."/>
            <person name="Zachgo S."/>
            <person name="Schmutz J."/>
        </authorList>
    </citation>
    <scope>NUCLEOTIDE SEQUENCE [LARGE SCALE GENOMIC DNA]</scope>
    <source>
        <strain evidence="10">Tak-1</strain>
    </source>
</reference>
<dbReference type="InterPro" id="IPR000164">
    <property type="entry name" value="Histone_H3/CENP-A"/>
</dbReference>
<dbReference type="SUPFAM" id="SSF47113">
    <property type="entry name" value="Histone-fold"/>
    <property type="match status" value="1"/>
</dbReference>
<dbReference type="GO" id="GO:0003677">
    <property type="term" value="F:DNA binding"/>
    <property type="evidence" value="ECO:0007669"/>
    <property type="project" value="UniProtKB-KW"/>
</dbReference>
<evidence type="ECO:0000256" key="5">
    <source>
        <dbReference type="ARBA" id="ARBA00023125"/>
    </source>
</evidence>
<proteinExistence type="inferred from homology"/>
<name>A0A2R6WHP3_MARPO</name>
<dbReference type="PRINTS" id="PR00622">
    <property type="entry name" value="HISTONEH3"/>
</dbReference>
<gene>
    <name evidence="10" type="ORF">MARPO_0089s0012</name>
</gene>
<accession>A0A2R6WHP3</accession>
<keyword evidence="5" id="KW-0238">DNA-binding</keyword>
<dbReference type="EMBL" id="KZ772761">
    <property type="protein sequence ID" value="PTQ33374.1"/>
    <property type="molecule type" value="Genomic_DNA"/>
</dbReference>
<evidence type="ECO:0000256" key="7">
    <source>
        <dbReference type="ARBA" id="ARBA00023269"/>
    </source>
</evidence>
<organism evidence="10 11">
    <name type="scientific">Marchantia polymorpha</name>
    <name type="common">Common liverwort</name>
    <name type="synonym">Marchantia aquatica</name>
    <dbReference type="NCBI Taxonomy" id="3197"/>
    <lineage>
        <taxon>Eukaryota</taxon>
        <taxon>Viridiplantae</taxon>
        <taxon>Streptophyta</taxon>
        <taxon>Embryophyta</taxon>
        <taxon>Marchantiophyta</taxon>
        <taxon>Marchantiopsida</taxon>
        <taxon>Marchantiidae</taxon>
        <taxon>Marchantiales</taxon>
        <taxon>Marchantiaceae</taxon>
        <taxon>Marchantia</taxon>
    </lineage>
</organism>
<evidence type="ECO:0000313" key="11">
    <source>
        <dbReference type="Proteomes" id="UP000244005"/>
    </source>
</evidence>
<dbReference type="GO" id="GO:0030527">
    <property type="term" value="F:structural constituent of chromatin"/>
    <property type="evidence" value="ECO:0007669"/>
    <property type="project" value="InterPro"/>
</dbReference>
<dbReference type="SMART" id="SM00428">
    <property type="entry name" value="H3"/>
    <property type="match status" value="1"/>
</dbReference>
<dbReference type="GO" id="GO:0005634">
    <property type="term" value="C:nucleus"/>
    <property type="evidence" value="ECO:0000318"/>
    <property type="project" value="GO_Central"/>
</dbReference>
<keyword evidence="11" id="KW-1185">Reference proteome</keyword>
<dbReference type="OrthoDB" id="842664at2759"/>
<comment type="similarity">
    <text evidence="3">Belongs to the histone H3 family.</text>
</comment>
<dbReference type="Gramene" id="Mp3g22050.2">
    <property type="protein sequence ID" value="Mp3g22050.2.cds1"/>
    <property type="gene ID" value="Mp3g22050"/>
</dbReference>
<keyword evidence="4" id="KW-0158">Chromosome</keyword>
<evidence type="ECO:0000256" key="4">
    <source>
        <dbReference type="ARBA" id="ARBA00022454"/>
    </source>
</evidence>
<feature type="region of interest" description="Disordered" evidence="8">
    <location>
        <begin position="1"/>
        <end position="40"/>
    </location>
</feature>
<feature type="compositionally biased region" description="Low complexity" evidence="8">
    <location>
        <begin position="18"/>
        <end position="32"/>
    </location>
</feature>
<evidence type="ECO:0000256" key="1">
    <source>
        <dbReference type="ARBA" id="ARBA00004123"/>
    </source>
</evidence>
<protein>
    <recommendedName>
        <fullName evidence="9">Core Histone H2A/H2B/H3 domain-containing protein</fullName>
    </recommendedName>
</protein>
<dbReference type="Gramene" id="Mp3g22050.1">
    <property type="protein sequence ID" value="Mp3g22050.1.cds1"/>
    <property type="gene ID" value="Mp3g22050"/>
</dbReference>
<dbReference type="GO" id="GO:0046982">
    <property type="term" value="F:protein heterodimerization activity"/>
    <property type="evidence" value="ECO:0007669"/>
    <property type="project" value="InterPro"/>
</dbReference>
<evidence type="ECO:0000256" key="6">
    <source>
        <dbReference type="ARBA" id="ARBA00023242"/>
    </source>
</evidence>
<keyword evidence="7" id="KW-0544">Nucleosome core</keyword>
<sequence length="133" mass="15195">MARRKTIPRRNQRDNRRNAGAAPSPASGGRAPPGRRRARQGTVALREIRHYQKTFELLLRALPFARLVREIGQSVSNRVTRWTAEALVALQEAVEDYIVHLFEDTNLCAIHAKRVTIMPKDLHLARRIRGVNQ</sequence>
<dbReference type="GO" id="GO:0000786">
    <property type="term" value="C:nucleosome"/>
    <property type="evidence" value="ECO:0007669"/>
    <property type="project" value="UniProtKB-KW"/>
</dbReference>
<comment type="subcellular location">
    <subcellularLocation>
        <location evidence="2">Chromosome</location>
    </subcellularLocation>
    <subcellularLocation>
        <location evidence="1">Nucleus</location>
    </subcellularLocation>
</comment>
<reference evidence="11" key="1">
    <citation type="journal article" date="2017" name="Cell">
        <title>Insights into land plant evolution garnered from the Marchantia polymorpha genome.</title>
        <authorList>
            <person name="Bowman J.L."/>
            <person name="Kohchi T."/>
            <person name="Yamato K.T."/>
            <person name="Jenkins J."/>
            <person name="Shu S."/>
            <person name="Ishizaki K."/>
            <person name="Yamaoka S."/>
            <person name="Nishihama R."/>
            <person name="Nakamura Y."/>
            <person name="Berger F."/>
            <person name="Adam C."/>
            <person name="Aki S.S."/>
            <person name="Althoff F."/>
            <person name="Araki T."/>
            <person name="Arteaga-Vazquez M.A."/>
            <person name="Balasubrmanian S."/>
            <person name="Barry K."/>
            <person name="Bauer D."/>
            <person name="Boehm C.R."/>
            <person name="Briginshaw L."/>
            <person name="Caballero-Perez J."/>
            <person name="Catarino B."/>
            <person name="Chen F."/>
            <person name="Chiyoda S."/>
            <person name="Chovatia M."/>
            <person name="Davies K.M."/>
            <person name="Delmans M."/>
            <person name="Demura T."/>
            <person name="Dierschke T."/>
            <person name="Dolan L."/>
            <person name="Dorantes-Acosta A.E."/>
            <person name="Eklund D.M."/>
            <person name="Florent S.N."/>
            <person name="Flores-Sandoval E."/>
            <person name="Fujiyama A."/>
            <person name="Fukuzawa H."/>
            <person name="Galik B."/>
            <person name="Grimanelli D."/>
            <person name="Grimwood J."/>
            <person name="Grossniklaus U."/>
            <person name="Hamada T."/>
            <person name="Haseloff J."/>
            <person name="Hetherington A.J."/>
            <person name="Higo A."/>
            <person name="Hirakawa Y."/>
            <person name="Hundley H.N."/>
            <person name="Ikeda Y."/>
            <person name="Inoue K."/>
            <person name="Inoue S.I."/>
            <person name="Ishida S."/>
            <person name="Jia Q."/>
            <person name="Kakita M."/>
            <person name="Kanazawa T."/>
            <person name="Kawai Y."/>
            <person name="Kawashima T."/>
            <person name="Kennedy M."/>
            <person name="Kinose K."/>
            <person name="Kinoshita T."/>
            <person name="Kohara Y."/>
            <person name="Koide E."/>
            <person name="Komatsu K."/>
            <person name="Kopischke S."/>
            <person name="Kubo M."/>
            <person name="Kyozuka J."/>
            <person name="Lagercrantz U."/>
            <person name="Lin S.S."/>
            <person name="Lindquist E."/>
            <person name="Lipzen A.M."/>
            <person name="Lu C.W."/>
            <person name="De Luna E."/>
            <person name="Martienssen R.A."/>
            <person name="Minamino N."/>
            <person name="Mizutani M."/>
            <person name="Mizutani M."/>
            <person name="Mochizuki N."/>
            <person name="Monte I."/>
            <person name="Mosher R."/>
            <person name="Nagasaki H."/>
            <person name="Nakagami H."/>
            <person name="Naramoto S."/>
            <person name="Nishitani K."/>
            <person name="Ohtani M."/>
            <person name="Okamoto T."/>
            <person name="Okumura M."/>
            <person name="Phillips J."/>
            <person name="Pollak B."/>
            <person name="Reinders A."/>
            <person name="Rovekamp M."/>
            <person name="Sano R."/>
            <person name="Sawa S."/>
            <person name="Schmid M.W."/>
            <person name="Shirakawa M."/>
            <person name="Solano R."/>
            <person name="Spunde A."/>
            <person name="Suetsugu N."/>
            <person name="Sugano S."/>
            <person name="Sugiyama A."/>
            <person name="Sun R."/>
            <person name="Suzuki Y."/>
            <person name="Takenaka M."/>
            <person name="Takezawa D."/>
            <person name="Tomogane H."/>
            <person name="Tsuzuki M."/>
            <person name="Ueda T."/>
            <person name="Umeda M."/>
            <person name="Ward J.M."/>
            <person name="Watanabe Y."/>
            <person name="Yazaki K."/>
            <person name="Yokoyama R."/>
            <person name="Yoshitake Y."/>
            <person name="Yotsui I."/>
            <person name="Zachgo S."/>
            <person name="Schmutz J."/>
        </authorList>
    </citation>
    <scope>NUCLEOTIDE SEQUENCE [LARGE SCALE GENOMIC DNA]</scope>
    <source>
        <strain evidence="11">Tak-1</strain>
    </source>
</reference>
<keyword evidence="6" id="KW-0539">Nucleus</keyword>
<dbReference type="PANTHER" id="PTHR11426">
    <property type="entry name" value="HISTONE H3"/>
    <property type="match status" value="1"/>
</dbReference>
<dbReference type="OMA" id="STDVTRW"/>
<dbReference type="InterPro" id="IPR007125">
    <property type="entry name" value="H2A/H2B/H3"/>
</dbReference>
<dbReference type="EMBL" id="KZ772761">
    <property type="protein sequence ID" value="PTQ33375.1"/>
    <property type="molecule type" value="Genomic_DNA"/>
</dbReference>
<dbReference type="CDD" id="cd22911">
    <property type="entry name" value="HFD_H3"/>
    <property type="match status" value="1"/>
</dbReference>
<dbReference type="InterPro" id="IPR009072">
    <property type="entry name" value="Histone-fold"/>
</dbReference>
<dbReference type="FunFam" id="1.10.20.10:FF:000085">
    <property type="entry name" value="Histone H3.2"/>
    <property type="match status" value="1"/>
</dbReference>
<dbReference type="Proteomes" id="UP000244005">
    <property type="component" value="Unassembled WGS sequence"/>
</dbReference>
<evidence type="ECO:0000256" key="8">
    <source>
        <dbReference type="SAM" id="MobiDB-lite"/>
    </source>
</evidence>
<evidence type="ECO:0000259" key="9">
    <source>
        <dbReference type="Pfam" id="PF00125"/>
    </source>
</evidence>
<dbReference type="PROSITE" id="PS00959">
    <property type="entry name" value="HISTONE_H3_2"/>
    <property type="match status" value="1"/>
</dbReference>
<dbReference type="AlphaFoldDB" id="A0A2R6WHP3"/>
<feature type="domain" description="Core Histone H2A/H2B/H3" evidence="9">
    <location>
        <begin position="40"/>
        <end position="128"/>
    </location>
</feature>